<evidence type="ECO:0000256" key="7">
    <source>
        <dbReference type="SAM" id="Phobius"/>
    </source>
</evidence>
<reference evidence="8 9" key="1">
    <citation type="submission" date="2024-03" db="EMBL/GenBank/DDBJ databases">
        <title>Human intestinal bacterial collection.</title>
        <authorList>
            <person name="Pauvert C."/>
            <person name="Hitch T.C.A."/>
            <person name="Clavel T."/>
        </authorList>
    </citation>
    <scope>NUCLEOTIDE SEQUENCE [LARGE SCALE GENOMIC DNA]</scope>
    <source>
        <strain evidence="8 9">CLA-AP-H18</strain>
    </source>
</reference>
<feature type="coiled-coil region" evidence="6">
    <location>
        <begin position="196"/>
        <end position="223"/>
    </location>
</feature>
<dbReference type="PANTHER" id="PTHR10806">
    <property type="entry name" value="SIGNAL PEPTIDASE COMPLEX CATALYTIC SUBUNIT SEC11"/>
    <property type="match status" value="1"/>
</dbReference>
<evidence type="ECO:0000256" key="4">
    <source>
        <dbReference type="ARBA" id="ARBA00023136"/>
    </source>
</evidence>
<evidence type="ECO:0000256" key="1">
    <source>
        <dbReference type="ARBA" id="ARBA00004370"/>
    </source>
</evidence>
<dbReference type="EC" id="3.4.21.89" evidence="5"/>
<feature type="transmembrane region" description="Helical" evidence="7">
    <location>
        <begin position="7"/>
        <end position="32"/>
    </location>
</feature>
<evidence type="ECO:0000256" key="5">
    <source>
        <dbReference type="NCBIfam" id="TIGR02228"/>
    </source>
</evidence>
<dbReference type="InterPro" id="IPR001733">
    <property type="entry name" value="Peptidase_S26B"/>
</dbReference>
<gene>
    <name evidence="8" type="ORF">ABFO16_04770</name>
</gene>
<keyword evidence="6" id="KW-0175">Coiled coil</keyword>
<proteinExistence type="predicted"/>
<dbReference type="PRINTS" id="PR00728">
    <property type="entry name" value="SIGNALPTASE"/>
</dbReference>
<evidence type="ECO:0000256" key="6">
    <source>
        <dbReference type="SAM" id="Coils"/>
    </source>
</evidence>
<feature type="transmembrane region" description="Helical" evidence="7">
    <location>
        <begin position="165"/>
        <end position="185"/>
    </location>
</feature>
<keyword evidence="8" id="KW-0378">Hydrolase</keyword>
<comment type="subcellular location">
    <subcellularLocation>
        <location evidence="1">Membrane</location>
    </subcellularLocation>
</comment>
<dbReference type="SUPFAM" id="SSF51306">
    <property type="entry name" value="LexA/Signal peptidase"/>
    <property type="match status" value="1"/>
</dbReference>
<dbReference type="InterPro" id="IPR036286">
    <property type="entry name" value="LexA/Signal_pep-like_sf"/>
</dbReference>
<dbReference type="Gene3D" id="2.10.109.10">
    <property type="entry name" value="Umud Fragment, subunit A"/>
    <property type="match status" value="1"/>
</dbReference>
<dbReference type="CDD" id="cd06530">
    <property type="entry name" value="S26_SPase_I"/>
    <property type="match status" value="1"/>
</dbReference>
<keyword evidence="2 7" id="KW-0812">Transmembrane</keyword>
<accession>A0ABV1HTB3</accession>
<evidence type="ECO:0000313" key="9">
    <source>
        <dbReference type="Proteomes" id="UP001478133"/>
    </source>
</evidence>
<sequence length="244" mass="27289">MKVFKKVINIVIDVLVVLILLVSALILTLSLASQDTGSPNLLGYTLNAIQTGSMEPEFYAGDLLIGKSMDVGETYNKGDIVFFESSYKGEDGIEYKMVKCHRIIKIKDEDGVKYYLTRGDNNAASDAKTDGWITDGKIVGIYQTSDYQGKKLSGFGSVIDYLQSFWGFFFVIVLPMILFFIYELVRVIRNVMAYTKEKAIAAAQEAAENAELSEEQKQKAIEEYLASQKAKEESSKEENSNDQE</sequence>
<comment type="caution">
    <text evidence="8">The sequence shown here is derived from an EMBL/GenBank/DDBJ whole genome shotgun (WGS) entry which is preliminary data.</text>
</comment>
<dbReference type="RefSeq" id="WP_367286422.1">
    <property type="nucleotide sequence ID" value="NZ_JBBMEY010000016.1"/>
</dbReference>
<evidence type="ECO:0000256" key="2">
    <source>
        <dbReference type="ARBA" id="ARBA00022692"/>
    </source>
</evidence>
<keyword evidence="4 7" id="KW-0472">Membrane</keyword>
<protein>
    <recommendedName>
        <fullName evidence="5">Signal peptidase I</fullName>
        <ecNumber evidence="5">3.4.21.89</ecNumber>
    </recommendedName>
</protein>
<dbReference type="PANTHER" id="PTHR10806:SF6">
    <property type="entry name" value="SIGNAL PEPTIDASE COMPLEX CATALYTIC SUBUNIT SEC11"/>
    <property type="match status" value="1"/>
</dbReference>
<keyword evidence="3 7" id="KW-1133">Transmembrane helix</keyword>
<dbReference type="InterPro" id="IPR019533">
    <property type="entry name" value="Peptidase_S26"/>
</dbReference>
<organism evidence="8 9">
    <name type="scientific">Ruminococcoides intestinihominis</name>
    <dbReference type="NCBI Taxonomy" id="3133161"/>
    <lineage>
        <taxon>Bacteria</taxon>
        <taxon>Bacillati</taxon>
        <taxon>Bacillota</taxon>
        <taxon>Clostridia</taxon>
        <taxon>Eubacteriales</taxon>
        <taxon>Oscillospiraceae</taxon>
        <taxon>Ruminococcoides</taxon>
    </lineage>
</organism>
<evidence type="ECO:0000313" key="8">
    <source>
        <dbReference type="EMBL" id="MEQ2565549.1"/>
    </source>
</evidence>
<evidence type="ECO:0000256" key="3">
    <source>
        <dbReference type="ARBA" id="ARBA00022989"/>
    </source>
</evidence>
<name>A0ABV1HTB3_9FIRM</name>
<dbReference type="EMBL" id="JBBMFI010000013">
    <property type="protein sequence ID" value="MEQ2565549.1"/>
    <property type="molecule type" value="Genomic_DNA"/>
</dbReference>
<dbReference type="NCBIfam" id="TIGR02228">
    <property type="entry name" value="sigpep_I_arch"/>
    <property type="match status" value="1"/>
</dbReference>
<dbReference type="Proteomes" id="UP001478133">
    <property type="component" value="Unassembled WGS sequence"/>
</dbReference>
<dbReference type="GO" id="GO:0009003">
    <property type="term" value="F:signal peptidase activity"/>
    <property type="evidence" value="ECO:0007669"/>
    <property type="project" value="UniProtKB-EC"/>
</dbReference>
<keyword evidence="9" id="KW-1185">Reference proteome</keyword>